<accession>A0A078ATZ6</accession>
<organism evidence="2 3">
    <name type="scientific">Stylonychia lemnae</name>
    <name type="common">Ciliate</name>
    <dbReference type="NCBI Taxonomy" id="5949"/>
    <lineage>
        <taxon>Eukaryota</taxon>
        <taxon>Sar</taxon>
        <taxon>Alveolata</taxon>
        <taxon>Ciliophora</taxon>
        <taxon>Intramacronucleata</taxon>
        <taxon>Spirotrichea</taxon>
        <taxon>Stichotrichia</taxon>
        <taxon>Sporadotrichida</taxon>
        <taxon>Oxytrichidae</taxon>
        <taxon>Stylonychinae</taxon>
        <taxon>Stylonychia</taxon>
    </lineage>
</organism>
<reference evidence="2 3" key="1">
    <citation type="submission" date="2014-06" db="EMBL/GenBank/DDBJ databases">
        <authorList>
            <person name="Swart Estienne"/>
        </authorList>
    </citation>
    <scope>NUCLEOTIDE SEQUENCE [LARGE SCALE GENOMIC DNA]</scope>
    <source>
        <strain evidence="2 3">130c</strain>
    </source>
</reference>
<feature type="region of interest" description="Disordered" evidence="1">
    <location>
        <begin position="84"/>
        <end position="105"/>
    </location>
</feature>
<feature type="compositionally biased region" description="Polar residues" evidence="1">
    <location>
        <begin position="85"/>
        <end position="103"/>
    </location>
</feature>
<evidence type="ECO:0000313" key="2">
    <source>
        <dbReference type="EMBL" id="CDW85729.1"/>
    </source>
</evidence>
<dbReference type="Proteomes" id="UP000039865">
    <property type="component" value="Unassembled WGS sequence"/>
</dbReference>
<name>A0A078ATZ6_STYLE</name>
<evidence type="ECO:0000313" key="3">
    <source>
        <dbReference type="Proteomes" id="UP000039865"/>
    </source>
</evidence>
<protein>
    <submittedName>
        <fullName evidence="2">Uncharacterized protein</fullName>
    </submittedName>
</protein>
<dbReference type="EMBL" id="CCKQ01013999">
    <property type="protein sequence ID" value="CDW85729.1"/>
    <property type="molecule type" value="Genomic_DNA"/>
</dbReference>
<proteinExistence type="predicted"/>
<keyword evidence="3" id="KW-1185">Reference proteome</keyword>
<evidence type="ECO:0000256" key="1">
    <source>
        <dbReference type="SAM" id="MobiDB-lite"/>
    </source>
</evidence>
<gene>
    <name evidence="2" type="primary">Contig9880.g10561</name>
    <name evidence="2" type="ORF">STYLEM_14815</name>
</gene>
<dbReference type="AlphaFoldDB" id="A0A078ATZ6"/>
<sequence>MDKQLNQTEILQELGEVVLSASKHNSSIITESNNLIDLVGQIQSHQHQRVSSPFQQSSNYQRSSGTQDLLLKRFVDKNMDLLRSKQPTAQSHQRDQTQSSMSNDLIKKIEELQRTNVIRIHQQ</sequence>
<dbReference type="InParanoid" id="A0A078ATZ6"/>